<feature type="compositionally biased region" description="Low complexity" evidence="1">
    <location>
        <begin position="142"/>
        <end position="163"/>
    </location>
</feature>
<feature type="region of interest" description="Disordered" evidence="1">
    <location>
        <begin position="333"/>
        <end position="357"/>
    </location>
</feature>
<proteinExistence type="predicted"/>
<feature type="compositionally biased region" description="Polar residues" evidence="1">
    <location>
        <begin position="226"/>
        <end position="247"/>
    </location>
</feature>
<feature type="compositionally biased region" description="Polar residues" evidence="1">
    <location>
        <begin position="179"/>
        <end position="191"/>
    </location>
</feature>
<evidence type="ECO:0000313" key="3">
    <source>
        <dbReference type="Proteomes" id="UP000444721"/>
    </source>
</evidence>
<dbReference type="GeneID" id="68116829"/>
<dbReference type="RefSeq" id="XP_044556633.1">
    <property type="nucleotide sequence ID" value="XM_044713591.1"/>
</dbReference>
<dbReference type="Proteomes" id="UP000444721">
    <property type="component" value="Unassembled WGS sequence"/>
</dbReference>
<protein>
    <submittedName>
        <fullName evidence="2">Uncharacterized protein</fullName>
    </submittedName>
</protein>
<evidence type="ECO:0000313" key="2">
    <source>
        <dbReference type="EMBL" id="KAF0971918.1"/>
    </source>
</evidence>
<feature type="compositionally biased region" description="Low complexity" evidence="1">
    <location>
        <begin position="195"/>
        <end position="222"/>
    </location>
</feature>
<organism evidence="2 3">
    <name type="scientific">Naegleria fowleri</name>
    <name type="common">Brain eating amoeba</name>
    <dbReference type="NCBI Taxonomy" id="5763"/>
    <lineage>
        <taxon>Eukaryota</taxon>
        <taxon>Discoba</taxon>
        <taxon>Heterolobosea</taxon>
        <taxon>Tetramitia</taxon>
        <taxon>Eutetramitia</taxon>
        <taxon>Vahlkampfiidae</taxon>
        <taxon>Naegleria</taxon>
    </lineage>
</organism>
<gene>
    <name evidence="2" type="ORF">FDP41_009614</name>
</gene>
<accession>A0A6A5BDA8</accession>
<dbReference type="AlphaFoldDB" id="A0A6A5BDA8"/>
<feature type="region of interest" description="Disordered" evidence="1">
    <location>
        <begin position="131"/>
        <end position="252"/>
    </location>
</feature>
<reference evidence="2 3" key="1">
    <citation type="journal article" date="2019" name="Sci. Rep.">
        <title>Nanopore sequencing improves the draft genome of the human pathogenic amoeba Naegleria fowleri.</title>
        <authorList>
            <person name="Liechti N."/>
            <person name="Schurch N."/>
            <person name="Bruggmann R."/>
            <person name="Wittwer M."/>
        </authorList>
    </citation>
    <scope>NUCLEOTIDE SEQUENCE [LARGE SCALE GENOMIC DNA]</scope>
    <source>
        <strain evidence="2 3">ATCC 30894</strain>
    </source>
</reference>
<dbReference type="VEuPathDB" id="AmoebaDB:FDP41_009614"/>
<sequence>MLIPSLEQTHRNTFLHKVQNDRADEKLAQYFVLQAKKHPSLAPVVFDVWQESVSSCVSSPGRLYELYALAKSIVETALKVGVTALIESFDTNFHAIALNHLETRTKEISNVVIAIDRYIAQGMKLVNSSSIRRRQLPQMTNQVTPSSVQTPSTSSTSIPPSSTNFVKTEPSKLPKPISGMNQTTNNVTALKSETKPTTTRLLSTPPSSSPKTETPTTIPSKIHSPPQKSNNMMSKPETSPTQTTTDKAQPPKRKKMFLKEHKNALIDWFNQNPQYATESFFGDDTLIHKFISENQKRFTVPLTAQTLKNNKESPHFKTFFQAKYLGERLVKQEPKNPAQKRLHEGGNFNFEQQKRKK</sequence>
<dbReference type="EMBL" id="VFQX01000072">
    <property type="protein sequence ID" value="KAF0971918.1"/>
    <property type="molecule type" value="Genomic_DNA"/>
</dbReference>
<keyword evidence="3" id="KW-1185">Reference proteome</keyword>
<evidence type="ECO:0000256" key="1">
    <source>
        <dbReference type="SAM" id="MobiDB-lite"/>
    </source>
</evidence>
<name>A0A6A5BDA8_NAEFO</name>
<dbReference type="VEuPathDB" id="AmoebaDB:NfTy_086830"/>
<dbReference type="OrthoDB" id="10470658at2759"/>
<comment type="caution">
    <text evidence="2">The sequence shown here is derived from an EMBL/GenBank/DDBJ whole genome shotgun (WGS) entry which is preliminary data.</text>
</comment>
<dbReference type="VEuPathDB" id="AmoebaDB:NF0050550"/>